<keyword evidence="1" id="KW-0812">Transmembrane</keyword>
<evidence type="ECO:0000313" key="3">
    <source>
        <dbReference type="EMBL" id="AZW18954.1"/>
    </source>
</evidence>
<feature type="transmembrane region" description="Helical" evidence="1">
    <location>
        <begin position="175"/>
        <end position="194"/>
    </location>
</feature>
<feature type="transmembrane region" description="Helical" evidence="1">
    <location>
        <begin position="119"/>
        <end position="137"/>
    </location>
</feature>
<accession>A0AAN1RZL0</accession>
<keyword evidence="3" id="KW-0645">Protease</keyword>
<feature type="domain" description="CAAX prenyl protease 2/Lysostaphin resistance protein A-like" evidence="2">
    <location>
        <begin position="174"/>
        <end position="262"/>
    </location>
</feature>
<organism evidence="3 4">
    <name type="scientific">Bordetella hinzii</name>
    <dbReference type="NCBI Taxonomy" id="103855"/>
    <lineage>
        <taxon>Bacteria</taxon>
        <taxon>Pseudomonadati</taxon>
        <taxon>Pseudomonadota</taxon>
        <taxon>Betaproteobacteria</taxon>
        <taxon>Burkholderiales</taxon>
        <taxon>Alcaligenaceae</taxon>
        <taxon>Bordetella</taxon>
    </lineage>
</organism>
<dbReference type="GO" id="GO:0004175">
    <property type="term" value="F:endopeptidase activity"/>
    <property type="evidence" value="ECO:0007669"/>
    <property type="project" value="UniProtKB-ARBA"/>
</dbReference>
<evidence type="ECO:0000256" key="1">
    <source>
        <dbReference type="SAM" id="Phobius"/>
    </source>
</evidence>
<reference evidence="4" key="1">
    <citation type="submission" date="2017-10" db="EMBL/GenBank/DDBJ databases">
        <title>Whole genome sequencing of various Bordetella species.</title>
        <authorList>
            <person name="Weigand M.R."/>
            <person name="Loparev V."/>
            <person name="Peng Y."/>
            <person name="Bowden K.E."/>
            <person name="Tondella M.L."/>
            <person name="Williams M.M."/>
        </authorList>
    </citation>
    <scope>NUCLEOTIDE SEQUENCE [LARGE SCALE GENOMIC DNA]</scope>
    <source>
        <strain evidence="4">H720</strain>
    </source>
</reference>
<dbReference type="AlphaFoldDB" id="A0AAN1RZL0"/>
<keyword evidence="3" id="KW-0378">Hydrolase</keyword>
<feature type="transmembrane region" description="Helical" evidence="1">
    <location>
        <begin position="206"/>
        <end position="224"/>
    </location>
</feature>
<feature type="transmembrane region" description="Helical" evidence="1">
    <location>
        <begin position="253"/>
        <end position="273"/>
    </location>
</feature>
<gene>
    <name evidence="3" type="ORF">CS347_20435</name>
</gene>
<evidence type="ECO:0000259" key="2">
    <source>
        <dbReference type="Pfam" id="PF02517"/>
    </source>
</evidence>
<dbReference type="InterPro" id="IPR003675">
    <property type="entry name" value="Rce1/LyrA-like_dom"/>
</dbReference>
<feature type="transmembrane region" description="Helical" evidence="1">
    <location>
        <begin position="40"/>
        <end position="61"/>
    </location>
</feature>
<proteinExistence type="predicted"/>
<dbReference type="GeneID" id="92993520"/>
<keyword evidence="3" id="KW-0482">Metalloprotease</keyword>
<dbReference type="RefSeq" id="WP_032955691.1">
    <property type="nucleotide sequence ID" value="NZ_CP012077.1"/>
</dbReference>
<evidence type="ECO:0000313" key="4">
    <source>
        <dbReference type="Proteomes" id="UP000282741"/>
    </source>
</evidence>
<dbReference type="GO" id="GO:0008237">
    <property type="term" value="F:metallopeptidase activity"/>
    <property type="evidence" value="ECO:0007669"/>
    <property type="project" value="UniProtKB-KW"/>
</dbReference>
<keyword evidence="1" id="KW-1133">Transmembrane helix</keyword>
<dbReference type="EMBL" id="CP024172">
    <property type="protein sequence ID" value="AZW18954.1"/>
    <property type="molecule type" value="Genomic_DNA"/>
</dbReference>
<dbReference type="GO" id="GO:0080120">
    <property type="term" value="P:CAAX-box protein maturation"/>
    <property type="evidence" value="ECO:0007669"/>
    <property type="project" value="UniProtKB-ARBA"/>
</dbReference>
<name>A0AAN1RZL0_9BORD</name>
<dbReference type="Proteomes" id="UP000282741">
    <property type="component" value="Chromosome"/>
</dbReference>
<feature type="transmembrane region" description="Helical" evidence="1">
    <location>
        <begin position="68"/>
        <end position="89"/>
    </location>
</feature>
<sequence>MTASLLPWMLLFPAYALLWWPAARKPGAVLLLAGLGLAAWQQWLLPPALLAFGLLLAGAALQRQGSTAIALAGHVLFIFTALALALHLLPGFRNPLVIDGVLKPGSAPLRMYLNLDKPLAAWWVLCVMTPPLLRHGWRHSLGTGLAAALGAALACLGLAWYAGAIAWAPGWPAQGWLWLVNNALLVTLAEEAFFRAYLQRQLTPRLGAAPACLLAALLFGLAHFAGGPSLMALAALAGLFYGWAYHRGGLAAAVLAHLLLNTAHFTLFSYPALA</sequence>
<dbReference type="Pfam" id="PF02517">
    <property type="entry name" value="Rce1-like"/>
    <property type="match status" value="1"/>
</dbReference>
<keyword evidence="1" id="KW-0472">Membrane</keyword>
<protein>
    <submittedName>
        <fullName evidence="3">CPBP family intramembrane metalloprotease</fullName>
    </submittedName>
</protein>
<feature type="transmembrane region" description="Helical" evidence="1">
    <location>
        <begin position="144"/>
        <end position="163"/>
    </location>
</feature>